<feature type="chain" id="PRO_5012331657" description="DUF4142 domain-containing protein" evidence="1">
    <location>
        <begin position="21"/>
        <end position="146"/>
    </location>
</feature>
<dbReference type="AlphaFoldDB" id="A0A246G8R6"/>
<protein>
    <recommendedName>
        <fullName evidence="4">DUF4142 domain-containing protein</fullName>
    </recommendedName>
</protein>
<evidence type="ECO:0000313" key="2">
    <source>
        <dbReference type="EMBL" id="OWP75463.1"/>
    </source>
</evidence>
<accession>A0A246G8R6</accession>
<comment type="caution">
    <text evidence="2">The sequence shown here is derived from an EMBL/GenBank/DDBJ whole genome shotgun (WGS) entry which is preliminary data.</text>
</comment>
<sequence length="146" mass="16748">MKKILTFAFFVLTFFNNLSAQNKNVSKSIINPMAYVSKFHEKSELDGMQKGGLVELYLERIRVLVHRIPFIALTNKTGISMQDVGIPENSGYNKFLDKQHEAIKYFLSETESCQKSITPFADKNNIINAILAYETILKDLRMLHDN</sequence>
<name>A0A246G8R6_9FLAO</name>
<keyword evidence="1" id="KW-0732">Signal</keyword>
<evidence type="ECO:0000256" key="1">
    <source>
        <dbReference type="SAM" id="SignalP"/>
    </source>
</evidence>
<dbReference type="Proteomes" id="UP000198034">
    <property type="component" value="Unassembled WGS sequence"/>
</dbReference>
<evidence type="ECO:0008006" key="4">
    <source>
        <dbReference type="Google" id="ProtNLM"/>
    </source>
</evidence>
<reference evidence="2 3" key="1">
    <citation type="journal article" date="2017" name="Infect. Genet. Evol.">
        <title>Comparative genome analysis of fish pathogen Flavobacterium columnare reveals extensive sequence diversity within the species.</title>
        <authorList>
            <person name="Kayansamruaj P."/>
            <person name="Dong H.T."/>
            <person name="Hirono I."/>
            <person name="Kondo H."/>
            <person name="Senapin S."/>
            <person name="Rodkhum C."/>
        </authorList>
    </citation>
    <scope>NUCLEOTIDE SEQUENCE [LARGE SCALE GENOMIC DNA]</scope>
    <source>
        <strain evidence="2 3">1214</strain>
    </source>
</reference>
<gene>
    <name evidence="2" type="ORF">BWK62_11870</name>
</gene>
<evidence type="ECO:0000313" key="3">
    <source>
        <dbReference type="Proteomes" id="UP000198034"/>
    </source>
</evidence>
<dbReference type="EMBL" id="MTCY01000040">
    <property type="protein sequence ID" value="OWP75463.1"/>
    <property type="molecule type" value="Genomic_DNA"/>
</dbReference>
<proteinExistence type="predicted"/>
<organism evidence="2 3">
    <name type="scientific">Flavobacterium columnare</name>
    <dbReference type="NCBI Taxonomy" id="996"/>
    <lineage>
        <taxon>Bacteria</taxon>
        <taxon>Pseudomonadati</taxon>
        <taxon>Bacteroidota</taxon>
        <taxon>Flavobacteriia</taxon>
        <taxon>Flavobacteriales</taxon>
        <taxon>Flavobacteriaceae</taxon>
        <taxon>Flavobacterium</taxon>
    </lineage>
</organism>
<dbReference type="OrthoDB" id="1161684at2"/>
<feature type="signal peptide" evidence="1">
    <location>
        <begin position="1"/>
        <end position="20"/>
    </location>
</feature>